<dbReference type="Proteomes" id="UP000198850">
    <property type="component" value="Unassembled WGS sequence"/>
</dbReference>
<evidence type="ECO:0000313" key="3">
    <source>
        <dbReference type="EMBL" id="SEB05558.1"/>
    </source>
</evidence>
<accession>A0A1H4G9J5</accession>
<gene>
    <name evidence="3" type="ORF">SAMN05443550_10993</name>
</gene>
<dbReference type="RefSeq" id="WP_245735317.1">
    <property type="nucleotide sequence ID" value="NZ_FNRA01000009.1"/>
</dbReference>
<reference evidence="3 4" key="1">
    <citation type="submission" date="2016-10" db="EMBL/GenBank/DDBJ databases">
        <authorList>
            <person name="de Groot N.N."/>
        </authorList>
    </citation>
    <scope>NUCLEOTIDE SEQUENCE [LARGE SCALE GENOMIC DNA]</scope>
    <source>
        <strain evidence="3 4">DSM 19033</strain>
    </source>
</reference>
<sequence length="311" mass="35232">MNKNTTPSLKNITTTPAKITRSKPAQPDHNHSHNDLFASKLKLKLKRHYMKIADTKTVLFITGAFVSHNGWDEWKSYFEHKGYITLAPPWPFKDAPPAVLRDRPPSDTGLANLRLSELIDHYANIVKGLPEKPIVIGHSLGGLVTQIIVNRDLAAAGIAIHSFPPRGIFPYEFSFLKAGWKSLGLFTSLKKTYLMSFKDWQYAFVNGMPLQQQQETYDGNILRESKKVARGGLTAAAKVDFEKMHVPLLLTAGSKDNIIPARLNLRNYKKYKRNGSVADYKEFPDRNHFVLGQASWKEEADFILKWISSLR</sequence>
<evidence type="ECO:0000256" key="1">
    <source>
        <dbReference type="SAM" id="MobiDB-lite"/>
    </source>
</evidence>
<dbReference type="AlphaFoldDB" id="A0A1H4G9J5"/>
<name>A0A1H4G9J5_9SPHI</name>
<organism evidence="3 4">
    <name type="scientific">Pedobacter hartonius</name>
    <dbReference type="NCBI Taxonomy" id="425514"/>
    <lineage>
        <taxon>Bacteria</taxon>
        <taxon>Pseudomonadati</taxon>
        <taxon>Bacteroidota</taxon>
        <taxon>Sphingobacteriia</taxon>
        <taxon>Sphingobacteriales</taxon>
        <taxon>Sphingobacteriaceae</taxon>
        <taxon>Pedobacter</taxon>
    </lineage>
</organism>
<protein>
    <submittedName>
        <fullName evidence="3">Pimeloyl-ACP methyl ester carboxylesterase</fullName>
    </submittedName>
</protein>
<dbReference type="InterPro" id="IPR029058">
    <property type="entry name" value="AB_hydrolase_fold"/>
</dbReference>
<evidence type="ECO:0000259" key="2">
    <source>
        <dbReference type="Pfam" id="PF12697"/>
    </source>
</evidence>
<evidence type="ECO:0000313" key="4">
    <source>
        <dbReference type="Proteomes" id="UP000198850"/>
    </source>
</evidence>
<feature type="compositionally biased region" description="Polar residues" evidence="1">
    <location>
        <begin position="1"/>
        <end position="17"/>
    </location>
</feature>
<feature type="region of interest" description="Disordered" evidence="1">
    <location>
        <begin position="1"/>
        <end position="33"/>
    </location>
</feature>
<keyword evidence="4" id="KW-1185">Reference proteome</keyword>
<dbReference type="Pfam" id="PF12697">
    <property type="entry name" value="Abhydrolase_6"/>
    <property type="match status" value="1"/>
</dbReference>
<dbReference type="InterPro" id="IPR000073">
    <property type="entry name" value="AB_hydrolase_1"/>
</dbReference>
<dbReference type="EMBL" id="FNRA01000009">
    <property type="protein sequence ID" value="SEB05558.1"/>
    <property type="molecule type" value="Genomic_DNA"/>
</dbReference>
<dbReference type="STRING" id="425514.SAMN05443550_10993"/>
<dbReference type="SUPFAM" id="SSF53474">
    <property type="entry name" value="alpha/beta-Hydrolases"/>
    <property type="match status" value="1"/>
</dbReference>
<feature type="domain" description="AB hydrolase-1" evidence="2">
    <location>
        <begin position="58"/>
        <end position="292"/>
    </location>
</feature>
<proteinExistence type="predicted"/>
<dbReference type="Gene3D" id="3.40.50.1820">
    <property type="entry name" value="alpha/beta hydrolase"/>
    <property type="match status" value="1"/>
</dbReference>